<organism evidence="1 2">
    <name type="scientific">Haematococcus lacustris</name>
    <name type="common">Green alga</name>
    <name type="synonym">Haematococcus pluvialis</name>
    <dbReference type="NCBI Taxonomy" id="44745"/>
    <lineage>
        <taxon>Eukaryota</taxon>
        <taxon>Viridiplantae</taxon>
        <taxon>Chlorophyta</taxon>
        <taxon>core chlorophytes</taxon>
        <taxon>Chlorophyceae</taxon>
        <taxon>CS clade</taxon>
        <taxon>Chlamydomonadales</taxon>
        <taxon>Haematococcaceae</taxon>
        <taxon>Haematococcus</taxon>
    </lineage>
</organism>
<reference evidence="1 2" key="1">
    <citation type="submission" date="2020-02" db="EMBL/GenBank/DDBJ databases">
        <title>Draft genome sequence of Haematococcus lacustris strain NIES-144.</title>
        <authorList>
            <person name="Morimoto D."/>
            <person name="Nakagawa S."/>
            <person name="Yoshida T."/>
            <person name="Sawayama S."/>
        </authorList>
    </citation>
    <scope>NUCLEOTIDE SEQUENCE [LARGE SCALE GENOMIC DNA]</scope>
    <source>
        <strain evidence="1 2">NIES-144</strain>
    </source>
</reference>
<evidence type="ECO:0000313" key="2">
    <source>
        <dbReference type="Proteomes" id="UP000485058"/>
    </source>
</evidence>
<protein>
    <submittedName>
        <fullName evidence="1">Formyl_trans_N domain-containing protein</fullName>
    </submittedName>
</protein>
<accession>A0A699ZP93</accession>
<dbReference type="EMBL" id="BLLF01001833">
    <property type="protein sequence ID" value="GFH21459.1"/>
    <property type="molecule type" value="Genomic_DNA"/>
</dbReference>
<name>A0A699ZP93_HAELA</name>
<evidence type="ECO:0000313" key="1">
    <source>
        <dbReference type="EMBL" id="GFH21459.1"/>
    </source>
</evidence>
<gene>
    <name evidence="1" type="ORF">HaLaN_18768</name>
</gene>
<dbReference type="Proteomes" id="UP000485058">
    <property type="component" value="Unassembled WGS sequence"/>
</dbReference>
<sequence length="106" mass="11380">MLTRQGRMSLPGRYAAHPTSIYTSIRRRPAAGVRLRASTSAQPQAQLAHLLVSCPDAKGVVVSADRQACVKQCLVPYVLSSSQASLSQLLFGLGCNIISSDQYSDM</sequence>
<dbReference type="AlphaFoldDB" id="A0A699ZP93"/>
<keyword evidence="2" id="KW-1185">Reference proteome</keyword>
<proteinExistence type="predicted"/>
<comment type="caution">
    <text evidence="1">The sequence shown here is derived from an EMBL/GenBank/DDBJ whole genome shotgun (WGS) entry which is preliminary data.</text>
</comment>